<feature type="domain" description="ABC transporter" evidence="6">
    <location>
        <begin position="4"/>
        <end position="233"/>
    </location>
</feature>
<dbReference type="InterPro" id="IPR003593">
    <property type="entry name" value="AAA+_ATPase"/>
</dbReference>
<protein>
    <submittedName>
        <fullName evidence="7">ABC transporter ATP-binding protein</fullName>
    </submittedName>
</protein>
<dbReference type="Gene3D" id="3.40.50.300">
    <property type="entry name" value="P-loop containing nucleotide triphosphate hydrolases"/>
    <property type="match status" value="1"/>
</dbReference>
<evidence type="ECO:0000256" key="1">
    <source>
        <dbReference type="ARBA" id="ARBA00005417"/>
    </source>
</evidence>
<dbReference type="PANTHER" id="PTHR43820:SF4">
    <property type="entry name" value="HIGH-AFFINITY BRANCHED-CHAIN AMINO ACID TRANSPORT ATP-BINDING PROTEIN LIVF"/>
    <property type="match status" value="1"/>
</dbReference>
<dbReference type="GO" id="GO:0016887">
    <property type="term" value="F:ATP hydrolysis activity"/>
    <property type="evidence" value="ECO:0007669"/>
    <property type="project" value="InterPro"/>
</dbReference>
<evidence type="ECO:0000256" key="5">
    <source>
        <dbReference type="ARBA" id="ARBA00022970"/>
    </source>
</evidence>
<reference evidence="7 8" key="1">
    <citation type="submission" date="2018-11" db="EMBL/GenBank/DDBJ databases">
        <title>Mesobaculum littorinae gen. nov., sp. nov., isolated from Littorina scabra that represents a novel genus of the order Rhodobacteraceae.</title>
        <authorList>
            <person name="Li F."/>
        </authorList>
    </citation>
    <scope>NUCLEOTIDE SEQUENCE [LARGE SCALE GENOMIC DNA]</scope>
    <source>
        <strain evidence="7 8">M0103</strain>
    </source>
</reference>
<dbReference type="Pfam" id="PF00005">
    <property type="entry name" value="ABC_tran"/>
    <property type="match status" value="1"/>
</dbReference>
<evidence type="ECO:0000256" key="2">
    <source>
        <dbReference type="ARBA" id="ARBA00022448"/>
    </source>
</evidence>
<evidence type="ECO:0000313" key="8">
    <source>
        <dbReference type="Proteomes" id="UP000285908"/>
    </source>
</evidence>
<keyword evidence="8" id="KW-1185">Reference proteome</keyword>
<evidence type="ECO:0000256" key="4">
    <source>
        <dbReference type="ARBA" id="ARBA00022840"/>
    </source>
</evidence>
<dbReference type="AlphaFoldDB" id="A0A438AM73"/>
<dbReference type="OrthoDB" id="9806149at2"/>
<dbReference type="PROSITE" id="PS00211">
    <property type="entry name" value="ABC_TRANSPORTER_1"/>
    <property type="match status" value="1"/>
</dbReference>
<keyword evidence="2" id="KW-0813">Transport</keyword>
<dbReference type="InterPro" id="IPR027417">
    <property type="entry name" value="P-loop_NTPase"/>
</dbReference>
<dbReference type="SMART" id="SM00382">
    <property type="entry name" value="AAA"/>
    <property type="match status" value="1"/>
</dbReference>
<comment type="caution">
    <text evidence="7">The sequence shown here is derived from an EMBL/GenBank/DDBJ whole genome shotgun (WGS) entry which is preliminary data.</text>
</comment>
<dbReference type="RefSeq" id="WP_127905384.1">
    <property type="nucleotide sequence ID" value="NZ_RQXX01000001.1"/>
</dbReference>
<dbReference type="SUPFAM" id="SSF52540">
    <property type="entry name" value="P-loop containing nucleoside triphosphate hydrolases"/>
    <property type="match status" value="1"/>
</dbReference>
<dbReference type="CDD" id="cd03224">
    <property type="entry name" value="ABC_TM1139_LivF_branched"/>
    <property type="match status" value="1"/>
</dbReference>
<dbReference type="GO" id="GO:0015807">
    <property type="term" value="P:L-amino acid transport"/>
    <property type="evidence" value="ECO:0007669"/>
    <property type="project" value="TreeGrafter"/>
</dbReference>
<dbReference type="PANTHER" id="PTHR43820">
    <property type="entry name" value="HIGH-AFFINITY BRANCHED-CHAIN AMINO ACID TRANSPORT ATP-BINDING PROTEIN LIVF"/>
    <property type="match status" value="1"/>
</dbReference>
<dbReference type="GO" id="GO:0015658">
    <property type="term" value="F:branched-chain amino acid transmembrane transporter activity"/>
    <property type="evidence" value="ECO:0007669"/>
    <property type="project" value="TreeGrafter"/>
</dbReference>
<evidence type="ECO:0000256" key="3">
    <source>
        <dbReference type="ARBA" id="ARBA00022741"/>
    </source>
</evidence>
<keyword evidence="3" id="KW-0547">Nucleotide-binding</keyword>
<evidence type="ECO:0000313" key="7">
    <source>
        <dbReference type="EMBL" id="RVV99941.1"/>
    </source>
</evidence>
<dbReference type="InterPro" id="IPR052156">
    <property type="entry name" value="BCAA_Transport_ATP-bd_LivF"/>
</dbReference>
<dbReference type="PROSITE" id="PS50893">
    <property type="entry name" value="ABC_TRANSPORTER_2"/>
    <property type="match status" value="1"/>
</dbReference>
<dbReference type="Proteomes" id="UP000285908">
    <property type="component" value="Unassembled WGS sequence"/>
</dbReference>
<name>A0A438AM73_9RHOB</name>
<dbReference type="EMBL" id="RQXX01000001">
    <property type="protein sequence ID" value="RVV99941.1"/>
    <property type="molecule type" value="Genomic_DNA"/>
</dbReference>
<keyword evidence="5" id="KW-0029">Amino-acid transport</keyword>
<sequence length="235" mass="25057">MTRMQVEGLEARYGRAQVLHGVSLSLRGGEVLCLMGRNGAGKTTTLRSVMGTLRPTGGRITLDGRDLTGLPAAEIPRAGIAHVPQGRRLFSDLTVRENLALGLMTRGADTAVQEAALDLFPVLRDRLSQRAGTLSGGEQSMLAMARAICVGPRVLLLDEPTEGLMPSAVATVRAAIARLRADGVAVLLVEQRVEAVLEVGDRVAFMEHGRIRADHPIAEVRADPGLLKRYVGLSV</sequence>
<proteinExistence type="inferred from homology"/>
<gene>
    <name evidence="7" type="ORF">EKE94_04610</name>
</gene>
<organism evidence="7 8">
    <name type="scientific">Mesobaculum littorinae</name>
    <dbReference type="NCBI Taxonomy" id="2486419"/>
    <lineage>
        <taxon>Bacteria</taxon>
        <taxon>Pseudomonadati</taxon>
        <taxon>Pseudomonadota</taxon>
        <taxon>Alphaproteobacteria</taxon>
        <taxon>Rhodobacterales</taxon>
        <taxon>Roseobacteraceae</taxon>
        <taxon>Mesobaculum</taxon>
    </lineage>
</organism>
<comment type="similarity">
    <text evidence="1">Belongs to the ABC transporter superfamily.</text>
</comment>
<dbReference type="InterPro" id="IPR017871">
    <property type="entry name" value="ABC_transporter-like_CS"/>
</dbReference>
<keyword evidence="4 7" id="KW-0067">ATP-binding</keyword>
<evidence type="ECO:0000259" key="6">
    <source>
        <dbReference type="PROSITE" id="PS50893"/>
    </source>
</evidence>
<accession>A0A438AM73</accession>
<dbReference type="GO" id="GO:0005524">
    <property type="term" value="F:ATP binding"/>
    <property type="evidence" value="ECO:0007669"/>
    <property type="project" value="UniProtKB-KW"/>
</dbReference>
<dbReference type="InterPro" id="IPR003439">
    <property type="entry name" value="ABC_transporter-like_ATP-bd"/>
</dbReference>